<dbReference type="GO" id="GO:0004518">
    <property type="term" value="F:nuclease activity"/>
    <property type="evidence" value="ECO:0007669"/>
    <property type="project" value="UniProtKB-KW"/>
</dbReference>
<evidence type="ECO:0000256" key="3">
    <source>
        <dbReference type="ARBA" id="ARBA00022722"/>
    </source>
</evidence>
<organism evidence="6 7">
    <name type="scientific">Halanaerobium salsuginis</name>
    <dbReference type="NCBI Taxonomy" id="29563"/>
    <lineage>
        <taxon>Bacteria</taxon>
        <taxon>Bacillati</taxon>
        <taxon>Bacillota</taxon>
        <taxon>Clostridia</taxon>
        <taxon>Halanaerobiales</taxon>
        <taxon>Halanaerobiaceae</taxon>
        <taxon>Halanaerobium</taxon>
    </lineage>
</organism>
<dbReference type="Pfam" id="PF03652">
    <property type="entry name" value="RuvX"/>
    <property type="match status" value="1"/>
</dbReference>
<evidence type="ECO:0000313" key="7">
    <source>
        <dbReference type="Proteomes" id="UP000199006"/>
    </source>
</evidence>
<dbReference type="EMBL" id="FOTI01000003">
    <property type="protein sequence ID" value="SFL18646.1"/>
    <property type="molecule type" value="Genomic_DNA"/>
</dbReference>
<dbReference type="SMART" id="SM00732">
    <property type="entry name" value="YqgFc"/>
    <property type="match status" value="1"/>
</dbReference>
<sequence length="145" mass="16435">MDQVLLAFDPGSHKIGAAVVDFNAQLQEKTILSQSELTAYLAELAKHYQIVKIIIGNGTTALELLAMLNNELPEQEIELVEESYTTEAAQARYLAEKPMSNYEKLLRKFISWKVKKPLDDYAALIIAEKYLKKLDKEPADKYNSE</sequence>
<dbReference type="InterPro" id="IPR037027">
    <property type="entry name" value="YqgF/RNaseH-like_dom_sf"/>
</dbReference>
<dbReference type="AlphaFoldDB" id="A0A1I4FP97"/>
<keyword evidence="2" id="KW-0690">Ribosome biogenesis</keyword>
<evidence type="ECO:0000256" key="2">
    <source>
        <dbReference type="ARBA" id="ARBA00022517"/>
    </source>
</evidence>
<dbReference type="Gene3D" id="3.30.420.140">
    <property type="entry name" value="YqgF/RNase H-like domain"/>
    <property type="match status" value="1"/>
</dbReference>
<gene>
    <name evidence="6" type="ORF">SAMN02983006_00418</name>
</gene>
<accession>A0A1I4FP97</accession>
<name>A0A1I4FP97_9FIRM</name>
<evidence type="ECO:0000313" key="6">
    <source>
        <dbReference type="EMBL" id="SFL18646.1"/>
    </source>
</evidence>
<dbReference type="STRING" id="29563.SAMN02983006_00418"/>
<keyword evidence="3" id="KW-0540">Nuclease</keyword>
<keyword evidence="7" id="KW-1185">Reference proteome</keyword>
<evidence type="ECO:0000256" key="1">
    <source>
        <dbReference type="ARBA" id="ARBA00022490"/>
    </source>
</evidence>
<dbReference type="GO" id="GO:0016787">
    <property type="term" value="F:hydrolase activity"/>
    <property type="evidence" value="ECO:0007669"/>
    <property type="project" value="UniProtKB-KW"/>
</dbReference>
<dbReference type="InterPro" id="IPR005227">
    <property type="entry name" value="YqgF"/>
</dbReference>
<proteinExistence type="predicted"/>
<keyword evidence="1" id="KW-0963">Cytoplasm</keyword>
<reference evidence="6 7" key="1">
    <citation type="submission" date="2016-10" db="EMBL/GenBank/DDBJ databases">
        <authorList>
            <person name="de Groot N.N."/>
        </authorList>
    </citation>
    <scope>NUCLEOTIDE SEQUENCE [LARGE SCALE GENOMIC DNA]</scope>
    <source>
        <strain evidence="6 7">ATCC 51327</strain>
    </source>
</reference>
<dbReference type="InterPro" id="IPR012337">
    <property type="entry name" value="RNaseH-like_sf"/>
</dbReference>
<evidence type="ECO:0000256" key="4">
    <source>
        <dbReference type="ARBA" id="ARBA00022801"/>
    </source>
</evidence>
<dbReference type="Proteomes" id="UP000199006">
    <property type="component" value="Unassembled WGS sequence"/>
</dbReference>
<feature type="domain" description="YqgF/RNase H-like" evidence="5">
    <location>
        <begin position="3"/>
        <end position="89"/>
    </location>
</feature>
<dbReference type="OrthoDB" id="5161at2"/>
<dbReference type="GO" id="GO:0006364">
    <property type="term" value="P:rRNA processing"/>
    <property type="evidence" value="ECO:0007669"/>
    <property type="project" value="InterPro"/>
</dbReference>
<protein>
    <submittedName>
        <fullName evidence="6">RNase H-fold protein, predicted Holliday junction resolvase</fullName>
    </submittedName>
</protein>
<evidence type="ECO:0000259" key="5">
    <source>
        <dbReference type="SMART" id="SM00732"/>
    </source>
</evidence>
<keyword evidence="4" id="KW-0378">Hydrolase</keyword>
<dbReference type="InterPro" id="IPR006641">
    <property type="entry name" value="YqgF/RNaseH-like_dom"/>
</dbReference>
<dbReference type="SUPFAM" id="SSF53098">
    <property type="entry name" value="Ribonuclease H-like"/>
    <property type="match status" value="1"/>
</dbReference>
<dbReference type="RefSeq" id="WP_089858876.1">
    <property type="nucleotide sequence ID" value="NZ_FOTI01000003.1"/>
</dbReference>